<reference evidence="1 2" key="1">
    <citation type="submission" date="2020-03" db="EMBL/GenBank/DDBJ databases">
        <title>WGS of actinomycetes isolated from Thailand.</title>
        <authorList>
            <person name="Thawai C."/>
        </authorList>
    </citation>
    <scope>NUCLEOTIDE SEQUENCE [LARGE SCALE GENOMIC DNA]</scope>
    <source>
        <strain evidence="1 2">PRB2-1</strain>
    </source>
</reference>
<organism evidence="1 2">
    <name type="scientific">Actinacidiphila epipremni</name>
    <dbReference type="NCBI Taxonomy" id="2053013"/>
    <lineage>
        <taxon>Bacteria</taxon>
        <taxon>Bacillati</taxon>
        <taxon>Actinomycetota</taxon>
        <taxon>Actinomycetes</taxon>
        <taxon>Kitasatosporales</taxon>
        <taxon>Streptomycetaceae</taxon>
        <taxon>Actinacidiphila</taxon>
    </lineage>
</organism>
<gene>
    <name evidence="1" type="ORF">HCN08_07610</name>
</gene>
<dbReference type="Proteomes" id="UP000734511">
    <property type="component" value="Unassembled WGS sequence"/>
</dbReference>
<dbReference type="EMBL" id="JAATEJ010000004">
    <property type="protein sequence ID" value="NJP43266.1"/>
    <property type="molecule type" value="Genomic_DNA"/>
</dbReference>
<sequence length="68" mass="6888">MLGAPLTAASIIALNSPGLLGYVSLTRTTETARIGVLHDRAHAAAAELPAACVRALEELEPPVAAGRA</sequence>
<accession>A0ABX0ZIZ5</accession>
<keyword evidence="2" id="KW-1185">Reference proteome</keyword>
<evidence type="ECO:0000313" key="1">
    <source>
        <dbReference type="EMBL" id="NJP43266.1"/>
    </source>
</evidence>
<evidence type="ECO:0008006" key="3">
    <source>
        <dbReference type="Google" id="ProtNLM"/>
    </source>
</evidence>
<comment type="caution">
    <text evidence="1">The sequence shown here is derived from an EMBL/GenBank/DDBJ whole genome shotgun (WGS) entry which is preliminary data.</text>
</comment>
<protein>
    <recommendedName>
        <fullName evidence="3">DUF1298 domain-containing protein</fullName>
    </recommendedName>
</protein>
<evidence type="ECO:0000313" key="2">
    <source>
        <dbReference type="Proteomes" id="UP000734511"/>
    </source>
</evidence>
<name>A0ABX0ZIZ5_9ACTN</name>
<proteinExistence type="predicted"/>